<dbReference type="SUPFAM" id="SSF117130">
    <property type="entry name" value="CsrA-like"/>
    <property type="match status" value="1"/>
</dbReference>
<evidence type="ECO:0000256" key="5">
    <source>
        <dbReference type="SAM" id="MobiDB-lite"/>
    </source>
</evidence>
<evidence type="ECO:0000256" key="2">
    <source>
        <dbReference type="ARBA" id="ARBA00022845"/>
    </source>
</evidence>
<dbReference type="Gene3D" id="2.60.40.4380">
    <property type="entry name" value="Translational regulator CsrA"/>
    <property type="match status" value="1"/>
</dbReference>
<comment type="subcellular location">
    <subcellularLocation>
        <location evidence="4">Cytoplasm</location>
    </subcellularLocation>
</comment>
<gene>
    <name evidence="4 6" type="primary">csrA</name>
    <name evidence="6" type="ORF">Poly21_17070</name>
</gene>
<evidence type="ECO:0000313" key="7">
    <source>
        <dbReference type="Proteomes" id="UP000319908"/>
    </source>
</evidence>
<dbReference type="HAMAP" id="MF_00167">
    <property type="entry name" value="CsrA"/>
    <property type="match status" value="1"/>
</dbReference>
<dbReference type="GO" id="GO:0006402">
    <property type="term" value="P:mRNA catabolic process"/>
    <property type="evidence" value="ECO:0007669"/>
    <property type="project" value="InterPro"/>
</dbReference>
<dbReference type="OrthoDB" id="289081at2"/>
<evidence type="ECO:0000256" key="3">
    <source>
        <dbReference type="ARBA" id="ARBA00022884"/>
    </source>
</evidence>
<proteinExistence type="inferred from homology"/>
<dbReference type="Proteomes" id="UP000319908">
    <property type="component" value="Unassembled WGS sequence"/>
</dbReference>
<evidence type="ECO:0000313" key="6">
    <source>
        <dbReference type="EMBL" id="TWU19533.1"/>
    </source>
</evidence>
<dbReference type="InterPro" id="IPR003751">
    <property type="entry name" value="CsrA"/>
</dbReference>
<dbReference type="PANTHER" id="PTHR34984">
    <property type="entry name" value="CARBON STORAGE REGULATOR"/>
    <property type="match status" value="1"/>
</dbReference>
<comment type="similarity">
    <text evidence="4">Belongs to the CsrA/RsmA family.</text>
</comment>
<comment type="function">
    <text evidence="4">A translational regulator that binds mRNA to regulate translation initiation and/or mRNA stability. Usually binds in the 5'-UTR at or near the Shine-Dalgarno sequence preventing ribosome-binding, thus repressing translation. Its main target seems to be the major flagellin gene, while its function is anatagonized by FliW.</text>
</comment>
<dbReference type="GO" id="GO:0048027">
    <property type="term" value="F:mRNA 5'-UTR binding"/>
    <property type="evidence" value="ECO:0007669"/>
    <property type="project" value="UniProtKB-UniRule"/>
</dbReference>
<dbReference type="GO" id="GO:0005829">
    <property type="term" value="C:cytosol"/>
    <property type="evidence" value="ECO:0007669"/>
    <property type="project" value="TreeGrafter"/>
</dbReference>
<dbReference type="AlphaFoldDB" id="A0A5C6C4Q5"/>
<sequence length="74" mass="8150">MLVLSRRVGETILIGNGVQIAVTRIQGKSVTIGVVAPDEVKVLRGEIENKSPRRSEALRRELSRGSRKVVRDAK</sequence>
<dbReference type="EMBL" id="SJPU01000001">
    <property type="protein sequence ID" value="TWU19533.1"/>
    <property type="molecule type" value="Genomic_DNA"/>
</dbReference>
<dbReference type="PANTHER" id="PTHR34984:SF1">
    <property type="entry name" value="CARBON STORAGE REGULATOR"/>
    <property type="match status" value="1"/>
</dbReference>
<comment type="caution">
    <text evidence="6">The sequence shown here is derived from an EMBL/GenBank/DDBJ whole genome shotgun (WGS) entry which is preliminary data.</text>
</comment>
<organism evidence="6 7">
    <name type="scientific">Allorhodopirellula heiligendammensis</name>
    <dbReference type="NCBI Taxonomy" id="2714739"/>
    <lineage>
        <taxon>Bacteria</taxon>
        <taxon>Pseudomonadati</taxon>
        <taxon>Planctomycetota</taxon>
        <taxon>Planctomycetia</taxon>
        <taxon>Pirellulales</taxon>
        <taxon>Pirellulaceae</taxon>
        <taxon>Allorhodopirellula</taxon>
    </lineage>
</organism>
<keyword evidence="3 4" id="KW-0694">RNA-binding</keyword>
<dbReference type="InterPro" id="IPR036107">
    <property type="entry name" value="CsrA_sf"/>
</dbReference>
<comment type="subunit">
    <text evidence="4">Homodimer; the beta-strands of each monomer intercalate to form a hydrophobic core, while the alpha-helices form wings that extend away from the core.</text>
</comment>
<reference evidence="6 7" key="1">
    <citation type="journal article" date="2020" name="Antonie Van Leeuwenhoek">
        <title>Rhodopirellula heiligendammensis sp. nov., Rhodopirellula pilleata sp. nov., and Rhodopirellula solitaria sp. nov. isolated from natural or artificial marine surfaces in Northern Germany and California, USA, and emended description of the genus Rhodopirellula.</title>
        <authorList>
            <person name="Kallscheuer N."/>
            <person name="Wiegand S."/>
            <person name="Jogler M."/>
            <person name="Boedeker C."/>
            <person name="Peeters S.H."/>
            <person name="Rast P."/>
            <person name="Heuer A."/>
            <person name="Jetten M.S.M."/>
            <person name="Rohde M."/>
            <person name="Jogler C."/>
        </authorList>
    </citation>
    <scope>NUCLEOTIDE SEQUENCE [LARGE SCALE GENOMIC DNA]</scope>
    <source>
        <strain evidence="6 7">Poly21</strain>
    </source>
</reference>
<keyword evidence="7" id="KW-1185">Reference proteome</keyword>
<keyword evidence="4" id="KW-0678">Repressor</keyword>
<dbReference type="GO" id="GO:0045947">
    <property type="term" value="P:negative regulation of translational initiation"/>
    <property type="evidence" value="ECO:0007669"/>
    <property type="project" value="UniProtKB-UniRule"/>
</dbReference>
<dbReference type="GO" id="GO:0006109">
    <property type="term" value="P:regulation of carbohydrate metabolic process"/>
    <property type="evidence" value="ECO:0007669"/>
    <property type="project" value="InterPro"/>
</dbReference>
<dbReference type="GO" id="GO:0044781">
    <property type="term" value="P:bacterial-type flagellum organization"/>
    <property type="evidence" value="ECO:0007669"/>
    <property type="project" value="UniProtKB-KW"/>
</dbReference>
<feature type="region of interest" description="Disordered" evidence="5">
    <location>
        <begin position="53"/>
        <end position="74"/>
    </location>
</feature>
<name>A0A5C6C4Q5_9BACT</name>
<dbReference type="GO" id="GO:1902208">
    <property type="term" value="P:regulation of bacterial-type flagellum assembly"/>
    <property type="evidence" value="ECO:0007669"/>
    <property type="project" value="UniProtKB-UniRule"/>
</dbReference>
<keyword evidence="4" id="KW-1005">Bacterial flagellum biogenesis</keyword>
<evidence type="ECO:0000256" key="4">
    <source>
        <dbReference type="HAMAP-Rule" id="MF_00167"/>
    </source>
</evidence>
<protein>
    <recommendedName>
        <fullName evidence="4">Translational regulator CsrA</fullName>
    </recommendedName>
</protein>
<accession>A0A5C6C4Q5</accession>
<keyword evidence="1 4" id="KW-0963">Cytoplasm</keyword>
<dbReference type="Pfam" id="PF02599">
    <property type="entry name" value="CsrA"/>
    <property type="match status" value="1"/>
</dbReference>
<dbReference type="RefSeq" id="WP_146406319.1">
    <property type="nucleotide sequence ID" value="NZ_SJPU01000001.1"/>
</dbReference>
<evidence type="ECO:0000256" key="1">
    <source>
        <dbReference type="ARBA" id="ARBA00022490"/>
    </source>
</evidence>
<keyword evidence="2 4" id="KW-0810">Translation regulation</keyword>